<dbReference type="Proteomes" id="UP000325313">
    <property type="component" value="Unassembled WGS sequence"/>
</dbReference>
<name>A0A5B0QZ04_PUCGR</name>
<sequence length="123" mass="13269">MALNIRVGPRPGSYMSECHRGRGSGPAPRPGFYPQLGRSPPRSDLPFLPSTTILPNGPADRPPDGTTTGHQARSSPGQTPRKHTGSPDDPFKTPDPPHALFSPDPIRSDPIRRPKIAILVKKL</sequence>
<evidence type="ECO:0000313" key="2">
    <source>
        <dbReference type="EMBL" id="KAA1118528.1"/>
    </source>
</evidence>
<protein>
    <submittedName>
        <fullName evidence="2">Uncharacterized protein</fullName>
    </submittedName>
</protein>
<reference evidence="2 3" key="1">
    <citation type="submission" date="2019-05" db="EMBL/GenBank/DDBJ databases">
        <title>Emergence of the Ug99 lineage of the wheat stem rust pathogen through somatic hybridization.</title>
        <authorList>
            <person name="Li F."/>
            <person name="Upadhyaya N.M."/>
            <person name="Sperschneider J."/>
            <person name="Matny O."/>
            <person name="Nguyen-Phuc H."/>
            <person name="Mago R."/>
            <person name="Raley C."/>
            <person name="Miller M.E."/>
            <person name="Silverstein K.A.T."/>
            <person name="Henningsen E."/>
            <person name="Hirsch C.D."/>
            <person name="Visser B."/>
            <person name="Pretorius Z.A."/>
            <person name="Steffenson B.J."/>
            <person name="Schwessinger B."/>
            <person name="Dodds P.N."/>
            <person name="Figueroa M."/>
        </authorList>
    </citation>
    <scope>NUCLEOTIDE SEQUENCE [LARGE SCALE GENOMIC DNA]</scope>
    <source>
        <strain evidence="2 3">Ug99</strain>
    </source>
</reference>
<accession>A0A5B0QZ04</accession>
<proteinExistence type="predicted"/>
<feature type="compositionally biased region" description="Polar residues" evidence="1">
    <location>
        <begin position="65"/>
        <end position="78"/>
    </location>
</feature>
<gene>
    <name evidence="2" type="ORF">PGTUg99_012155</name>
</gene>
<comment type="caution">
    <text evidence="2">The sequence shown here is derived from an EMBL/GenBank/DDBJ whole genome shotgun (WGS) entry which is preliminary data.</text>
</comment>
<organism evidence="2 3">
    <name type="scientific">Puccinia graminis f. sp. tritici</name>
    <dbReference type="NCBI Taxonomy" id="56615"/>
    <lineage>
        <taxon>Eukaryota</taxon>
        <taxon>Fungi</taxon>
        <taxon>Dikarya</taxon>
        <taxon>Basidiomycota</taxon>
        <taxon>Pucciniomycotina</taxon>
        <taxon>Pucciniomycetes</taxon>
        <taxon>Pucciniales</taxon>
        <taxon>Pucciniaceae</taxon>
        <taxon>Puccinia</taxon>
    </lineage>
</organism>
<evidence type="ECO:0000256" key="1">
    <source>
        <dbReference type="SAM" id="MobiDB-lite"/>
    </source>
</evidence>
<evidence type="ECO:0000313" key="3">
    <source>
        <dbReference type="Proteomes" id="UP000325313"/>
    </source>
</evidence>
<feature type="region of interest" description="Disordered" evidence="1">
    <location>
        <begin position="1"/>
        <end position="113"/>
    </location>
</feature>
<dbReference type="EMBL" id="VDEP01000248">
    <property type="protein sequence ID" value="KAA1118528.1"/>
    <property type="molecule type" value="Genomic_DNA"/>
</dbReference>
<dbReference type="AlphaFoldDB" id="A0A5B0QZ04"/>